<dbReference type="InterPro" id="IPR011545">
    <property type="entry name" value="DEAD/DEAH_box_helicase_dom"/>
</dbReference>
<evidence type="ECO:0000313" key="8">
    <source>
        <dbReference type="EMBL" id="EPD30481.1"/>
    </source>
</evidence>
<dbReference type="SMART" id="SM01142">
    <property type="entry name" value="DSHCT"/>
    <property type="match status" value="1"/>
</dbReference>
<dbReference type="InterPro" id="IPR058621">
    <property type="entry name" value="SH3_HelY"/>
</dbReference>
<evidence type="ECO:0000256" key="5">
    <source>
        <dbReference type="SAM" id="MobiDB-lite"/>
    </source>
</evidence>
<dbReference type="OrthoDB" id="3229913at2"/>
<dbReference type="Pfam" id="PF00271">
    <property type="entry name" value="Helicase_C"/>
    <property type="match status" value="1"/>
</dbReference>
<keyword evidence="1" id="KW-0547">Nucleotide-binding</keyword>
<evidence type="ECO:0000256" key="1">
    <source>
        <dbReference type="ARBA" id="ARBA00022741"/>
    </source>
</evidence>
<evidence type="ECO:0008006" key="10">
    <source>
        <dbReference type="Google" id="ProtNLM"/>
    </source>
</evidence>
<accession>A0A9W5RDU2</accession>
<dbReference type="SMART" id="SM00490">
    <property type="entry name" value="HELICc"/>
    <property type="match status" value="1"/>
</dbReference>
<feature type="region of interest" description="Disordered" evidence="5">
    <location>
        <begin position="250"/>
        <end position="279"/>
    </location>
</feature>
<name>A0A9W5RDU2_9ACTO</name>
<feature type="domain" description="Helicase C-terminal" evidence="7">
    <location>
        <begin position="308"/>
        <end position="486"/>
    </location>
</feature>
<dbReference type="GO" id="GO:0070478">
    <property type="term" value="P:nuclear-transcribed mRNA catabolic process, 3'-5' exonucleolytic nonsense-mediated decay"/>
    <property type="evidence" value="ECO:0007669"/>
    <property type="project" value="TreeGrafter"/>
</dbReference>
<dbReference type="AlphaFoldDB" id="A0A9W5RDU2"/>
<dbReference type="SUPFAM" id="SSF52540">
    <property type="entry name" value="P-loop containing nucleoside triphosphate hydrolases"/>
    <property type="match status" value="1"/>
</dbReference>
<dbReference type="GO" id="GO:0055087">
    <property type="term" value="C:Ski complex"/>
    <property type="evidence" value="ECO:0007669"/>
    <property type="project" value="TreeGrafter"/>
</dbReference>
<feature type="domain" description="Helicase ATP-binding" evidence="6">
    <location>
        <begin position="44"/>
        <end position="201"/>
    </location>
</feature>
<dbReference type="Pfam" id="PF00270">
    <property type="entry name" value="DEAD"/>
    <property type="match status" value="1"/>
</dbReference>
<gene>
    <name evidence="8" type="ORF">HMPREF9238_00224</name>
</gene>
<dbReference type="InterPro" id="IPR001650">
    <property type="entry name" value="Helicase_C-like"/>
</dbReference>
<dbReference type="InterPro" id="IPR050699">
    <property type="entry name" value="RNA-DNA_Helicase"/>
</dbReference>
<dbReference type="InterPro" id="IPR014001">
    <property type="entry name" value="Helicase_ATP-bd"/>
</dbReference>
<reference evidence="8 9" key="1">
    <citation type="submission" date="2013-05" db="EMBL/GenBank/DDBJ databases">
        <title>The Genome Sequence of Actinomyces europaeus ACS-120-V-COL10B.</title>
        <authorList>
            <consortium name="The Broad Institute Genomics Platform"/>
            <person name="Earl A."/>
            <person name="Ward D."/>
            <person name="Feldgarden M."/>
            <person name="Gevers D."/>
            <person name="Saerens B."/>
            <person name="Vaneechoutte M."/>
            <person name="Walker B."/>
            <person name="Young S."/>
            <person name="Zeng Q."/>
            <person name="Gargeya S."/>
            <person name="Fitzgerald M."/>
            <person name="Haas B."/>
            <person name="Abouelleil A."/>
            <person name="Allen A.W."/>
            <person name="Alvarado L."/>
            <person name="Arachchi H.M."/>
            <person name="Berlin A.M."/>
            <person name="Chapman S.B."/>
            <person name="Gainer-Dewar J."/>
            <person name="Goldberg J."/>
            <person name="Griggs A."/>
            <person name="Gujja S."/>
            <person name="Hansen M."/>
            <person name="Howarth C."/>
            <person name="Imamovic A."/>
            <person name="Ireland A."/>
            <person name="Larimer J."/>
            <person name="McCowan C."/>
            <person name="Murphy C."/>
            <person name="Pearson M."/>
            <person name="Poon T.W."/>
            <person name="Priest M."/>
            <person name="Roberts A."/>
            <person name="Saif S."/>
            <person name="Shea T."/>
            <person name="Sisk P."/>
            <person name="Sykes S."/>
            <person name="Wortman J."/>
            <person name="Nusbaum C."/>
            <person name="Birren B."/>
        </authorList>
    </citation>
    <scope>NUCLEOTIDE SEQUENCE [LARGE SCALE GENOMIC DNA]</scope>
    <source>
        <strain evidence="8 9">ACS-120-V-Col10b</strain>
    </source>
</reference>
<evidence type="ECO:0000256" key="4">
    <source>
        <dbReference type="ARBA" id="ARBA00022840"/>
    </source>
</evidence>
<evidence type="ECO:0000259" key="6">
    <source>
        <dbReference type="PROSITE" id="PS51192"/>
    </source>
</evidence>
<dbReference type="EMBL" id="AGWN01000001">
    <property type="protein sequence ID" value="EPD30481.1"/>
    <property type="molecule type" value="Genomic_DNA"/>
</dbReference>
<dbReference type="InterPro" id="IPR027417">
    <property type="entry name" value="P-loop_NTPase"/>
</dbReference>
<dbReference type="GO" id="GO:0004386">
    <property type="term" value="F:helicase activity"/>
    <property type="evidence" value="ECO:0007669"/>
    <property type="project" value="UniProtKB-KW"/>
</dbReference>
<evidence type="ECO:0000256" key="2">
    <source>
        <dbReference type="ARBA" id="ARBA00022801"/>
    </source>
</evidence>
<protein>
    <recommendedName>
        <fullName evidence="10">DEAD/DEAH box helicase</fullName>
    </recommendedName>
</protein>
<evidence type="ECO:0000256" key="3">
    <source>
        <dbReference type="ARBA" id="ARBA00022806"/>
    </source>
</evidence>
<dbReference type="CDD" id="cd18795">
    <property type="entry name" value="SF2_C_Ski2"/>
    <property type="match status" value="1"/>
</dbReference>
<dbReference type="GO" id="GO:0016787">
    <property type="term" value="F:hydrolase activity"/>
    <property type="evidence" value="ECO:0007669"/>
    <property type="project" value="UniProtKB-KW"/>
</dbReference>
<dbReference type="Proteomes" id="UP000014387">
    <property type="component" value="Unassembled WGS sequence"/>
</dbReference>
<dbReference type="PROSITE" id="PS51192">
    <property type="entry name" value="HELICASE_ATP_BIND_1"/>
    <property type="match status" value="1"/>
</dbReference>
<keyword evidence="2" id="KW-0378">Hydrolase</keyword>
<dbReference type="InterPro" id="IPR012961">
    <property type="entry name" value="Ski2/MTR4_C"/>
</dbReference>
<sequence>MNQDLSAAERYRAARKRSEYARTARAQFASQFDFELDDFQHAALEVVESGGSVLVAAPTGSGKTVVGEFALHMALRRQQRAFYTTPIKALSNQKYLEFAAELGEENVGLLTGDTSINGDAPVVVMTTEVARNMIYSGTDLTDLGAVVLDEVHYLADRFRGPVWEEIIIHMPSHVQIVALSATVSNAEEFGAWIDQVRGGCSVIVSEVRPVPLYQHMMVERKLYDLYQPTREGGPALRGKINPHLRHAISRSQGIQSRSPHEAARGLAGGRRMREAGRRASRVSKPQIVISLAQAHLLPAIFFIFSRAGCEDALDAVYSAGVSLTTRQEAQEIAAAVDEAVSSLSAEDLGVLGIARWAAALEAGIAAHHAGMLPIMKETVEKLFAAGLIKVVFATETLALGINMPARTVVLDSLRKFNGIAHVDLSPGEYTQLTGRAGRRGIDVEGHAVVVYGSDIMPEEVASLSSKRTFPLVSAFRPTYNMVVNLAAAGTLAQAREVMDESFAQFQADRKLVGVARETRLAKERMKDLDHGFECELGDAHSYFIARDDLTRLQKESAKLRVVNQAADTARAIAKLRVGEVIALPGRKLNIDAIVVHNPRPGRNGPSVQVIGTDGRVQIVTADSFLYGVSVLGHMRIKKNHVRRPSRFKAAIASELRAMRKEGRLGEPKRKKIPIPRAVQTEIDRLESKVRNHPVHSCPDRDEHARAARAWLSARRDYLRLADKIETDTSSLSDRFDRIAEVLDRVGALHGEEITEAGQILRRIYGEHDLVTALAIRAGIWDELTPAELAAAVSTCVFEPRKDHDPEADIPGGSSSALAQSLRDLERILQDVNRAENDAHAPTTGPLEYGIMPAIYWWVMGDDLASAVRSADLPPGDWVRWCRQVIDALGQIASSASEPLRSNAHTAADSIRRSVVALAEESA</sequence>
<dbReference type="SMART" id="SM00487">
    <property type="entry name" value="DEXDc"/>
    <property type="match status" value="1"/>
</dbReference>
<dbReference type="GO" id="GO:0005524">
    <property type="term" value="F:ATP binding"/>
    <property type="evidence" value="ECO:0007669"/>
    <property type="project" value="UniProtKB-KW"/>
</dbReference>
<dbReference type="RefSeq" id="WP_016443593.1">
    <property type="nucleotide sequence ID" value="NZ_KE150266.1"/>
</dbReference>
<keyword evidence="4" id="KW-0067">ATP-binding</keyword>
<proteinExistence type="predicted"/>
<dbReference type="Gene3D" id="3.40.50.300">
    <property type="entry name" value="P-loop containing nucleotide triphosphate hydrolases"/>
    <property type="match status" value="2"/>
</dbReference>
<dbReference type="Gene3D" id="1.10.3380.30">
    <property type="match status" value="1"/>
</dbReference>
<organism evidence="8 9">
    <name type="scientific">Gleimia europaea ACS-120-V-Col10b</name>
    <dbReference type="NCBI Taxonomy" id="883069"/>
    <lineage>
        <taxon>Bacteria</taxon>
        <taxon>Bacillati</taxon>
        <taxon>Actinomycetota</taxon>
        <taxon>Actinomycetes</taxon>
        <taxon>Actinomycetales</taxon>
        <taxon>Actinomycetaceae</taxon>
        <taxon>Gleimia</taxon>
    </lineage>
</organism>
<evidence type="ECO:0000313" key="9">
    <source>
        <dbReference type="Proteomes" id="UP000014387"/>
    </source>
</evidence>
<dbReference type="GO" id="GO:0003676">
    <property type="term" value="F:nucleic acid binding"/>
    <property type="evidence" value="ECO:0007669"/>
    <property type="project" value="InterPro"/>
</dbReference>
<dbReference type="PANTHER" id="PTHR12131">
    <property type="entry name" value="ATP-DEPENDENT RNA AND DNA HELICASE"/>
    <property type="match status" value="1"/>
</dbReference>
<dbReference type="Pfam" id="PF08148">
    <property type="entry name" value="DSHCT"/>
    <property type="match status" value="1"/>
</dbReference>
<dbReference type="Pfam" id="PF26090">
    <property type="entry name" value="SH3_HelY"/>
    <property type="match status" value="1"/>
</dbReference>
<dbReference type="PROSITE" id="PS51194">
    <property type="entry name" value="HELICASE_CTER"/>
    <property type="match status" value="1"/>
</dbReference>
<evidence type="ECO:0000259" key="7">
    <source>
        <dbReference type="PROSITE" id="PS51194"/>
    </source>
</evidence>
<dbReference type="PANTHER" id="PTHR12131:SF1">
    <property type="entry name" value="ATP-DEPENDENT RNA HELICASE SUPV3L1, MITOCHONDRIAL-RELATED"/>
    <property type="match status" value="1"/>
</dbReference>
<comment type="caution">
    <text evidence="8">The sequence shown here is derived from an EMBL/GenBank/DDBJ whole genome shotgun (WGS) entry which is preliminary data.</text>
</comment>
<keyword evidence="9" id="KW-1185">Reference proteome</keyword>
<keyword evidence="3" id="KW-0347">Helicase</keyword>